<feature type="transmembrane region" description="Helical" evidence="1">
    <location>
        <begin position="140"/>
        <end position="162"/>
    </location>
</feature>
<evidence type="ECO:0000313" key="3">
    <source>
        <dbReference type="Proteomes" id="UP000030678"/>
    </source>
</evidence>
<dbReference type="VEuPathDB" id="FungiDB:G647_09717"/>
<dbReference type="RefSeq" id="XP_008723932.1">
    <property type="nucleotide sequence ID" value="XM_008725710.1"/>
</dbReference>
<sequence>MENLTQAGYDVPPGAEWLPIHDSLICETYRAFTVNKTTIVPQEDMYTYGYSLDGFFSSFFTAGSVSWHMDANTGAMTYNSSTVSEGFYNSGKATFQSVDGIFANMSRSMTTYIRGHGDDGYSTPASGDVVTTLTCIRVRWGLIAYPAALAAVTIAFFVALAVQDGMPSGSGAGLDHELKGNPLALLFCGFDDRTARRAESRPYRAVWAQRSL</sequence>
<gene>
    <name evidence="2" type="ORF">G647_09717</name>
</gene>
<evidence type="ECO:0000256" key="1">
    <source>
        <dbReference type="SAM" id="Phobius"/>
    </source>
</evidence>
<protein>
    <submittedName>
        <fullName evidence="2">Uncharacterized protein</fullName>
    </submittedName>
</protein>
<organism evidence="2 3">
    <name type="scientific">Cladophialophora carrionii CBS 160.54</name>
    <dbReference type="NCBI Taxonomy" id="1279043"/>
    <lineage>
        <taxon>Eukaryota</taxon>
        <taxon>Fungi</taxon>
        <taxon>Dikarya</taxon>
        <taxon>Ascomycota</taxon>
        <taxon>Pezizomycotina</taxon>
        <taxon>Eurotiomycetes</taxon>
        <taxon>Chaetothyriomycetidae</taxon>
        <taxon>Chaetothyriales</taxon>
        <taxon>Herpotrichiellaceae</taxon>
        <taxon>Cladophialophora</taxon>
    </lineage>
</organism>
<reference evidence="2 3" key="1">
    <citation type="submission" date="2013-03" db="EMBL/GenBank/DDBJ databases">
        <title>The Genome Sequence of Cladophialophora carrionii CBS 160.54.</title>
        <authorList>
            <consortium name="The Broad Institute Genomics Platform"/>
            <person name="Cuomo C."/>
            <person name="de Hoog S."/>
            <person name="Gorbushina A."/>
            <person name="Walker B."/>
            <person name="Young S.K."/>
            <person name="Zeng Q."/>
            <person name="Gargeya S."/>
            <person name="Fitzgerald M."/>
            <person name="Haas B."/>
            <person name="Abouelleil A."/>
            <person name="Allen A.W."/>
            <person name="Alvarado L."/>
            <person name="Arachchi H.M."/>
            <person name="Berlin A.M."/>
            <person name="Chapman S.B."/>
            <person name="Gainer-Dewar J."/>
            <person name="Goldberg J."/>
            <person name="Griggs A."/>
            <person name="Gujja S."/>
            <person name="Hansen M."/>
            <person name="Howarth C."/>
            <person name="Imamovic A."/>
            <person name="Ireland A."/>
            <person name="Larimer J."/>
            <person name="McCowan C."/>
            <person name="Murphy C."/>
            <person name="Pearson M."/>
            <person name="Poon T.W."/>
            <person name="Priest M."/>
            <person name="Roberts A."/>
            <person name="Saif S."/>
            <person name="Shea T."/>
            <person name="Sisk P."/>
            <person name="Sykes S."/>
            <person name="Wortman J."/>
            <person name="Nusbaum C."/>
            <person name="Birren B."/>
        </authorList>
    </citation>
    <scope>NUCLEOTIDE SEQUENCE [LARGE SCALE GENOMIC DNA]</scope>
    <source>
        <strain evidence="2 3">CBS 160.54</strain>
    </source>
</reference>
<dbReference type="HOGENOM" id="CLU_1299570_0_0_1"/>
<keyword evidence="1" id="KW-1133">Transmembrane helix</keyword>
<dbReference type="PANTHER" id="PTHR35394:SF5">
    <property type="entry name" value="DUF3176 DOMAIN-CONTAINING PROTEIN"/>
    <property type="match status" value="1"/>
</dbReference>
<keyword evidence="1" id="KW-0812">Transmembrane</keyword>
<proteinExistence type="predicted"/>
<accession>V9DLJ6</accession>
<dbReference type="Proteomes" id="UP000030678">
    <property type="component" value="Unassembled WGS sequence"/>
</dbReference>
<dbReference type="GeneID" id="19988210"/>
<name>V9DLJ6_9EURO</name>
<dbReference type="PANTHER" id="PTHR35394">
    <property type="entry name" value="DUF3176 DOMAIN-CONTAINING PROTEIN"/>
    <property type="match status" value="1"/>
</dbReference>
<evidence type="ECO:0000313" key="2">
    <source>
        <dbReference type="EMBL" id="ETI27526.1"/>
    </source>
</evidence>
<dbReference type="AlphaFoldDB" id="V9DLJ6"/>
<dbReference type="EMBL" id="KB822698">
    <property type="protein sequence ID" value="ETI27526.1"/>
    <property type="molecule type" value="Genomic_DNA"/>
</dbReference>
<keyword evidence="1" id="KW-0472">Membrane</keyword>